<dbReference type="STRING" id="64969.SAMN02745127_01685"/>
<keyword evidence="2" id="KW-0813">Transport</keyword>
<evidence type="ECO:0000256" key="4">
    <source>
        <dbReference type="ARBA" id="ARBA00022692"/>
    </source>
</evidence>
<keyword evidence="4 7" id="KW-0812">Transmembrane</keyword>
<dbReference type="GO" id="GO:0000041">
    <property type="term" value="P:transition metal ion transport"/>
    <property type="evidence" value="ECO:0007669"/>
    <property type="project" value="InterPro"/>
</dbReference>
<dbReference type="OrthoDB" id="5297929at2"/>
<organism evidence="8 9">
    <name type="scientific">Oceanospirillum multiglobuliferum</name>
    <dbReference type="NCBI Taxonomy" id="64969"/>
    <lineage>
        <taxon>Bacteria</taxon>
        <taxon>Pseudomonadati</taxon>
        <taxon>Pseudomonadota</taxon>
        <taxon>Gammaproteobacteria</taxon>
        <taxon>Oceanospirillales</taxon>
        <taxon>Oceanospirillaceae</taxon>
        <taxon>Oceanospirillum</taxon>
    </lineage>
</organism>
<feature type="transmembrane region" description="Helical" evidence="7">
    <location>
        <begin position="45"/>
        <end position="61"/>
    </location>
</feature>
<keyword evidence="6 7" id="KW-0472">Membrane</keyword>
<dbReference type="EMBL" id="MTSM01000009">
    <property type="protein sequence ID" value="OPX55449.1"/>
    <property type="molecule type" value="Genomic_DNA"/>
</dbReference>
<feature type="transmembrane region" description="Helical" evidence="7">
    <location>
        <begin position="81"/>
        <end position="99"/>
    </location>
</feature>
<evidence type="ECO:0000313" key="8">
    <source>
        <dbReference type="EMBL" id="OPX55449.1"/>
    </source>
</evidence>
<comment type="subcellular location">
    <subcellularLocation>
        <location evidence="1">Cell membrane</location>
        <topology evidence="1">Multi-pass membrane protein</topology>
    </subcellularLocation>
</comment>
<accession>A0A1T4Q1D3</accession>
<feature type="transmembrane region" description="Helical" evidence="7">
    <location>
        <begin position="181"/>
        <end position="206"/>
    </location>
</feature>
<evidence type="ECO:0000256" key="3">
    <source>
        <dbReference type="ARBA" id="ARBA00022475"/>
    </source>
</evidence>
<evidence type="ECO:0000256" key="1">
    <source>
        <dbReference type="ARBA" id="ARBA00004651"/>
    </source>
</evidence>
<proteinExistence type="predicted"/>
<reference evidence="8 9" key="1">
    <citation type="submission" date="2017-01" db="EMBL/GenBank/DDBJ databases">
        <title>Genome Sequencing of a Marine Spirillum, Oceanospirillum multiglobuliferum ATCC 33336, from Japan.</title>
        <authorList>
            <person name="Carney J.G."/>
            <person name="Trachtenberg A.M."/>
            <person name="Rheaume B.A."/>
            <person name="Linnane J.D."/>
            <person name="Pitts N.L."/>
            <person name="Mykles D.L."/>
            <person name="Maclea K.S."/>
        </authorList>
    </citation>
    <scope>NUCLEOTIDE SEQUENCE [LARGE SCALE GENOMIC DNA]</scope>
    <source>
        <strain evidence="8 9">ATCC 33336</strain>
    </source>
</reference>
<dbReference type="GO" id="GO:0005886">
    <property type="term" value="C:plasma membrane"/>
    <property type="evidence" value="ECO:0007669"/>
    <property type="project" value="UniProtKB-SubCell"/>
</dbReference>
<keyword evidence="9" id="KW-1185">Reference proteome</keyword>
<dbReference type="RefSeq" id="WP_078745287.1">
    <property type="nucleotide sequence ID" value="NZ_FUXG01000010.1"/>
</dbReference>
<evidence type="ECO:0000256" key="7">
    <source>
        <dbReference type="SAM" id="Phobius"/>
    </source>
</evidence>
<feature type="transmembrane region" description="Helical" evidence="7">
    <location>
        <begin position="12"/>
        <end position="33"/>
    </location>
</feature>
<dbReference type="Proteomes" id="UP000191418">
    <property type="component" value="Unassembled WGS sequence"/>
</dbReference>
<evidence type="ECO:0000313" key="9">
    <source>
        <dbReference type="Proteomes" id="UP000191418"/>
    </source>
</evidence>
<evidence type="ECO:0000256" key="5">
    <source>
        <dbReference type="ARBA" id="ARBA00022989"/>
    </source>
</evidence>
<evidence type="ECO:0000256" key="2">
    <source>
        <dbReference type="ARBA" id="ARBA00022448"/>
    </source>
</evidence>
<comment type="caution">
    <text evidence="8">The sequence shown here is derived from an EMBL/GenBank/DDBJ whole genome shotgun (WGS) entry which is preliminary data.</text>
</comment>
<protein>
    <recommendedName>
        <fullName evidence="10">Molecular chaperone DnaJ</fullName>
    </recommendedName>
</protein>
<name>A0A1T4Q1D3_9GAMM</name>
<evidence type="ECO:0000256" key="6">
    <source>
        <dbReference type="ARBA" id="ARBA00023136"/>
    </source>
</evidence>
<keyword evidence="5 7" id="KW-1133">Transmembrane helix</keyword>
<feature type="transmembrane region" description="Helical" evidence="7">
    <location>
        <begin position="139"/>
        <end position="169"/>
    </location>
</feature>
<dbReference type="Pfam" id="PF01891">
    <property type="entry name" value="CbiM"/>
    <property type="match status" value="1"/>
</dbReference>
<gene>
    <name evidence="8" type="ORF">BTE48_08650</name>
</gene>
<dbReference type="InterPro" id="IPR002751">
    <property type="entry name" value="CbiM/NikMN"/>
</dbReference>
<feature type="transmembrane region" description="Helical" evidence="7">
    <location>
        <begin position="106"/>
        <end position="127"/>
    </location>
</feature>
<dbReference type="Gene3D" id="1.10.1760.20">
    <property type="match status" value="1"/>
</dbReference>
<evidence type="ECO:0008006" key="10">
    <source>
        <dbReference type="Google" id="ProtNLM"/>
    </source>
</evidence>
<dbReference type="AlphaFoldDB" id="A0A1T4Q1D3"/>
<keyword evidence="3" id="KW-1003">Cell membrane</keyword>
<sequence length="223" mass="25312">MNFSAVGIEGIWVWVANILFGLALLLAFIYARWRELMQETSFQHVYLGATVFVLLLWQMKADITTLVSIHFLMSTTLTVMFRWPLAIIASCCALVGLCWTGKAPWYLFGVNGLTTAVVPVFVSHYLFKLADEKLPDNFFALFFVGGFFTSAAAALSSGLSLMIGLWLGSSSWDFERISSEYFLFLPMILPPEAVVNGMLLSSMMIYKPQWVKNFDYHRYFDNK</sequence>